<keyword evidence="5" id="KW-1185">Reference proteome</keyword>
<feature type="region of interest" description="Disordered" evidence="1">
    <location>
        <begin position="762"/>
        <end position="804"/>
    </location>
</feature>
<evidence type="ECO:0000313" key="4">
    <source>
        <dbReference type="EMBL" id="KAL1887703.1"/>
    </source>
</evidence>
<feature type="domain" description="HAM1-like N-terminal" evidence="3">
    <location>
        <begin position="2"/>
        <end position="217"/>
    </location>
</feature>
<gene>
    <name evidence="4" type="ORF">Sste5346_010043</name>
</gene>
<dbReference type="Gene3D" id="3.15.10.10">
    <property type="entry name" value="Bactericidal permeability-increasing protein, domain 1"/>
    <property type="match status" value="1"/>
</dbReference>
<organism evidence="4 5">
    <name type="scientific">Sporothrix stenoceras</name>
    <dbReference type="NCBI Taxonomy" id="5173"/>
    <lineage>
        <taxon>Eukaryota</taxon>
        <taxon>Fungi</taxon>
        <taxon>Dikarya</taxon>
        <taxon>Ascomycota</taxon>
        <taxon>Pezizomycotina</taxon>
        <taxon>Sordariomycetes</taxon>
        <taxon>Sordariomycetidae</taxon>
        <taxon>Ophiostomatales</taxon>
        <taxon>Ophiostomataceae</taxon>
        <taxon>Sporothrix</taxon>
    </lineage>
</organism>
<evidence type="ECO:0000259" key="2">
    <source>
        <dbReference type="Pfam" id="PF14613"/>
    </source>
</evidence>
<dbReference type="InterPro" id="IPR027842">
    <property type="entry name" value="HAM1-like_C"/>
</dbReference>
<accession>A0ABR3YHP0</accession>
<name>A0ABR3YHP0_9PEZI</name>
<dbReference type="EMBL" id="JAWCUI010000111">
    <property type="protein sequence ID" value="KAL1887703.1"/>
    <property type="molecule type" value="Genomic_DNA"/>
</dbReference>
<proteinExistence type="predicted"/>
<sequence length="887" mass="98045">MASTGVNRPTNVRQRDEDIDRKLQLYGIVSAFQNGKMPSNDQIDATLNSFIASKALSSPSSRLSSEGRALVADFRDVVNQAKLLLLSKNNGNLLQDFIWKTSRHDYASIDVPGAPVSKDVAKQDGDRALEGLKTLGNLLITNGQFRKLLKDSSVLFRDILADSASKATSVVRPSDEALAQIDEPAPDDTWHDTPNLSKNDLKNRTKGLYKKNNQGDAGGASSVDAQRADELQGEATEAAQNKTAEYRDRAKAYLRSKVPQERRDQAVWRLKKMIIECQQHPEYQQAIQTLLDLAERYHGHAKTATANSSGVVQHTRGRLSEAEEDMKTLIERFANGTSTDNLWSSINEMYKLADNDQELHSWFSKVDSFLRRCLQEKGFVLEDASTEEWNRLYDHGNYLLREKYRPQTDNVADQVKFLADQFDKDAQNQAFAKSVNKLFYDLGNDENGKQTFKPHLVKDLTNVIIPAALESIAYIPIPRIEYSDSQVDAVIENLVLESDNFMPNVLEIYNDNYVSWGRKLGKVGKNRHSAQVNVSGIQMDLRNVSYYVKRKEGFPSLTDIGIFSVFLSGKGFSFKLGLSTAEPGNREHFFKVNKVDVDIDNLKITMHKSQHKLLFTVFKPILMRVMRPVLQKVLEKAIRDNFTEWDATLYAIKKDADRAAQELADQADAEDATNPNAYSRFFNAAKKRMDDTKERKKEEAKKKADKARKELDDKKLNIAYTKEDSIFPRINLPGGFSSKASHYRSMAREGDDWQSPVFTLGSAGTSKNIPKPPVVEKKEAPATNGNRVNGVNGAGRTNGATNGYHGTNGVNQANASGVSAAPLAVPVAVVAPAGSGALSSNAGSGYGDGIARTSGTVYDTPTALTGAAQDGVQRTTGVVSSVSGRPI</sequence>
<feature type="region of interest" description="Disordered" evidence="1">
    <location>
        <begin position="687"/>
        <end position="708"/>
    </location>
</feature>
<feature type="domain" description="HAM1-like C-terminal" evidence="2">
    <location>
        <begin position="597"/>
        <end position="770"/>
    </location>
</feature>
<reference evidence="4 5" key="1">
    <citation type="journal article" date="2024" name="IMA Fungus">
        <title>IMA Genome - F19 : A genome assembly and annotation guide to empower mycologists, including annotated draft genome sequences of Ceratocystis pirilliformis, Diaporthe australafricana, Fusarium ophioides, Paecilomyces lecythidis, and Sporothrix stenoceras.</title>
        <authorList>
            <person name="Aylward J."/>
            <person name="Wilson A.M."/>
            <person name="Visagie C.M."/>
            <person name="Spraker J."/>
            <person name="Barnes I."/>
            <person name="Buitendag C."/>
            <person name="Ceriani C."/>
            <person name="Del Mar Angel L."/>
            <person name="du Plessis D."/>
            <person name="Fuchs T."/>
            <person name="Gasser K."/>
            <person name="Kramer D."/>
            <person name="Li W."/>
            <person name="Munsamy K."/>
            <person name="Piso A."/>
            <person name="Price J.L."/>
            <person name="Sonnekus B."/>
            <person name="Thomas C."/>
            <person name="van der Nest A."/>
            <person name="van Dijk A."/>
            <person name="van Heerden A."/>
            <person name="van Vuuren N."/>
            <person name="Yilmaz N."/>
            <person name="Duong T.A."/>
            <person name="van der Merwe N.A."/>
            <person name="Wingfield M.J."/>
            <person name="Wingfield B.D."/>
        </authorList>
    </citation>
    <scope>NUCLEOTIDE SEQUENCE [LARGE SCALE GENOMIC DNA]</scope>
    <source>
        <strain evidence="4 5">CMW 5346</strain>
    </source>
</reference>
<evidence type="ECO:0000256" key="1">
    <source>
        <dbReference type="SAM" id="MobiDB-lite"/>
    </source>
</evidence>
<evidence type="ECO:0000259" key="3">
    <source>
        <dbReference type="Pfam" id="PF19343"/>
    </source>
</evidence>
<feature type="domain" description="HAM1-like N-terminal" evidence="3">
    <location>
        <begin position="219"/>
        <end position="582"/>
    </location>
</feature>
<evidence type="ECO:0008006" key="6">
    <source>
        <dbReference type="Google" id="ProtNLM"/>
    </source>
</evidence>
<comment type="caution">
    <text evidence="4">The sequence shown here is derived from an EMBL/GenBank/DDBJ whole genome shotgun (WGS) entry which is preliminary data.</text>
</comment>
<dbReference type="Proteomes" id="UP001583186">
    <property type="component" value="Unassembled WGS sequence"/>
</dbReference>
<dbReference type="PANTHER" id="PTHR31138">
    <property type="entry name" value="CHROMOSOME 19, WHOLE GENOME SHOTGUN SEQUENCE"/>
    <property type="match status" value="1"/>
</dbReference>
<protein>
    <recommendedName>
        <fullName evidence="6">Bactericidal permeability-increasing protein</fullName>
    </recommendedName>
</protein>
<evidence type="ECO:0000313" key="5">
    <source>
        <dbReference type="Proteomes" id="UP001583186"/>
    </source>
</evidence>
<dbReference type="InterPro" id="IPR045967">
    <property type="entry name" value="HAM1-like_N"/>
</dbReference>
<dbReference type="Pfam" id="PF14613">
    <property type="entry name" value="HAM1_C"/>
    <property type="match status" value="1"/>
</dbReference>
<dbReference type="Pfam" id="PF19343">
    <property type="entry name" value="HAM1_N"/>
    <property type="match status" value="2"/>
</dbReference>
<feature type="region of interest" description="Disordered" evidence="1">
    <location>
        <begin position="182"/>
        <end position="242"/>
    </location>
</feature>
<dbReference type="PANTHER" id="PTHR31138:SF1">
    <property type="entry name" value="PDZ DOMAIN-CONTAINING PROTEIN"/>
    <property type="match status" value="1"/>
</dbReference>
<feature type="compositionally biased region" description="Low complexity" evidence="1">
    <location>
        <begin position="781"/>
        <end position="803"/>
    </location>
</feature>